<organism evidence="1 2">
    <name type="scientific">Ceratobasidium theobromae</name>
    <dbReference type="NCBI Taxonomy" id="1582974"/>
    <lineage>
        <taxon>Eukaryota</taxon>
        <taxon>Fungi</taxon>
        <taxon>Dikarya</taxon>
        <taxon>Basidiomycota</taxon>
        <taxon>Agaricomycotina</taxon>
        <taxon>Agaricomycetes</taxon>
        <taxon>Cantharellales</taxon>
        <taxon>Ceratobasidiaceae</taxon>
        <taxon>Ceratobasidium</taxon>
    </lineage>
</organism>
<keyword evidence="2" id="KW-1185">Reference proteome</keyword>
<evidence type="ECO:0000313" key="1">
    <source>
        <dbReference type="EMBL" id="KAB5595341.1"/>
    </source>
</evidence>
<dbReference type="Proteomes" id="UP000383932">
    <property type="component" value="Unassembled WGS sequence"/>
</dbReference>
<dbReference type="EMBL" id="SSOP01000010">
    <property type="protein sequence ID" value="KAB5595341.1"/>
    <property type="molecule type" value="Genomic_DNA"/>
</dbReference>
<dbReference type="OrthoDB" id="3188419at2759"/>
<proteinExistence type="predicted"/>
<reference evidence="1 2" key="1">
    <citation type="journal article" date="2019" name="Fungal Biol. Biotechnol.">
        <title>Draft genome sequence of fastidious pathogen Ceratobasidium theobromae, which causes vascular-streak dieback in Theobroma cacao.</title>
        <authorList>
            <person name="Ali S.S."/>
            <person name="Asman A."/>
            <person name="Shao J."/>
            <person name="Firmansyah A.P."/>
            <person name="Susilo A.W."/>
            <person name="Rosmana A."/>
            <person name="McMahon P."/>
            <person name="Junaid M."/>
            <person name="Guest D."/>
            <person name="Kheng T.Y."/>
            <person name="Meinhardt L.W."/>
            <person name="Bailey B.A."/>
        </authorList>
    </citation>
    <scope>NUCLEOTIDE SEQUENCE [LARGE SCALE GENOMIC DNA]</scope>
    <source>
        <strain evidence="1 2">CT2</strain>
    </source>
</reference>
<evidence type="ECO:0008006" key="3">
    <source>
        <dbReference type="Google" id="ProtNLM"/>
    </source>
</evidence>
<gene>
    <name evidence="1" type="ORF">CTheo_1213</name>
</gene>
<accession>A0A5N5QUT8</accession>
<protein>
    <recommendedName>
        <fullName evidence="3">F-box domain-containing protein</fullName>
    </recommendedName>
</protein>
<name>A0A5N5QUT8_9AGAM</name>
<comment type="caution">
    <text evidence="1">The sequence shown here is derived from an EMBL/GenBank/DDBJ whole genome shotgun (WGS) entry which is preliminary data.</text>
</comment>
<sequence length="288" mass="31771">MPIDIILTIIEHIPLPPEIGLAKWDKEYTNVLLINRAIYSAAIARVYHTVILCTSKILKGFLGTLNSSPHLGPLVRNLWMSHEAKIAKRSRGTNLDERYSVTTNVLAIVALTPNLRRLAIASPLYYRTAHLSNTLPVDIVDLVIPSLWLGSTPNAMGKSILSRLPTSLRALHVRGRVGAEEARAIVDRSPTLHYVYVRVFGSVVLEDLERFTLVLIVGLKDMRSLELTVLPNQEVDVLAYLSGMGDKHTEVDAKVSVRVNDDGGENELQSWLACDDANGPAWAAVVKT</sequence>
<evidence type="ECO:0000313" key="2">
    <source>
        <dbReference type="Proteomes" id="UP000383932"/>
    </source>
</evidence>
<dbReference type="AlphaFoldDB" id="A0A5N5QUT8"/>